<dbReference type="SUPFAM" id="SSF52317">
    <property type="entry name" value="Class I glutamine amidotransferase-like"/>
    <property type="match status" value="1"/>
</dbReference>
<keyword evidence="6" id="KW-1185">Reference proteome</keyword>
<keyword evidence="5" id="KW-0315">Glutamine amidotransferase</keyword>
<accession>A0A9X3DR76</accession>
<protein>
    <submittedName>
        <fullName evidence="5">Type 1 glutamine amidotransferase-like domain-containing protein</fullName>
    </submittedName>
</protein>
<comment type="caution">
    <text evidence="5">The sequence shown here is derived from an EMBL/GenBank/DDBJ whole genome shotgun (WGS) entry which is preliminary data.</text>
</comment>
<reference evidence="5" key="1">
    <citation type="submission" date="2022-11" db="EMBL/GenBank/DDBJ databases">
        <title>Biodiversity and phylogenetic relationships of bacteria.</title>
        <authorList>
            <person name="Machado R.A.R."/>
            <person name="Bhat A."/>
            <person name="Loulou A."/>
            <person name="Kallel S."/>
        </authorList>
    </citation>
    <scope>NUCLEOTIDE SEQUENCE</scope>
    <source>
        <strain evidence="5">A-IN1</strain>
    </source>
</reference>
<evidence type="ECO:0000313" key="6">
    <source>
        <dbReference type="Proteomes" id="UP001146019"/>
    </source>
</evidence>
<dbReference type="Gene3D" id="3.40.50.880">
    <property type="match status" value="1"/>
</dbReference>
<dbReference type="Proteomes" id="UP001146019">
    <property type="component" value="Unassembled WGS sequence"/>
</dbReference>
<name>A0A9X3DR76_9GAMM</name>
<dbReference type="AlphaFoldDB" id="A0A9X3DR76"/>
<evidence type="ECO:0000313" key="5">
    <source>
        <dbReference type="EMBL" id="MCX5466948.1"/>
    </source>
</evidence>
<comment type="similarity">
    <text evidence="1">Belongs to the peptidase S51 family.</text>
</comment>
<dbReference type="EMBL" id="JAPKMY010000002">
    <property type="protein sequence ID" value="MCX5466948.1"/>
    <property type="molecule type" value="Genomic_DNA"/>
</dbReference>
<dbReference type="GO" id="GO:0008236">
    <property type="term" value="F:serine-type peptidase activity"/>
    <property type="evidence" value="ECO:0007669"/>
    <property type="project" value="UniProtKB-KW"/>
</dbReference>
<dbReference type="Pfam" id="PF03575">
    <property type="entry name" value="Peptidase_S51"/>
    <property type="match status" value="1"/>
</dbReference>
<dbReference type="PANTHER" id="PTHR20842:SF0">
    <property type="entry name" value="ALPHA-ASPARTYL DIPEPTIDASE"/>
    <property type="match status" value="1"/>
</dbReference>
<organism evidence="5 6">
    <name type="scientific">Acinetobacter nematophilus</name>
    <dbReference type="NCBI Taxonomy" id="2994642"/>
    <lineage>
        <taxon>Bacteria</taxon>
        <taxon>Pseudomonadati</taxon>
        <taxon>Pseudomonadota</taxon>
        <taxon>Gammaproteobacteria</taxon>
        <taxon>Moraxellales</taxon>
        <taxon>Moraxellaceae</taxon>
        <taxon>Acinetobacter</taxon>
    </lineage>
</organism>
<proteinExistence type="inferred from homology"/>
<dbReference type="InterPro" id="IPR005320">
    <property type="entry name" value="Peptidase_S51"/>
</dbReference>
<keyword evidence="3" id="KW-0378">Hydrolase</keyword>
<evidence type="ECO:0000256" key="3">
    <source>
        <dbReference type="ARBA" id="ARBA00022801"/>
    </source>
</evidence>
<dbReference type="InterPro" id="IPR029062">
    <property type="entry name" value="Class_I_gatase-like"/>
</dbReference>
<sequence length="191" mass="21575">MAASFADVYLDFAQHMDQNLIGKSVTFIPTASKPEQTTFYVEEDKKAFEKLGIQVDVLNIDEQDIQSIETTLNRNDFIFISGGNTFYLLQKLKRSQADKVICNLINQGKLYIGSSAGSIVLGPDLEYIKTMDDASKAPDLLNTQALGLINFSILPHFKDEPFSEITTQILNEFYFKQVLVPLTNQQFIYIN</sequence>
<keyword evidence="4" id="KW-0720">Serine protease</keyword>
<evidence type="ECO:0000256" key="2">
    <source>
        <dbReference type="ARBA" id="ARBA00022670"/>
    </source>
</evidence>
<evidence type="ECO:0000256" key="1">
    <source>
        <dbReference type="ARBA" id="ARBA00006534"/>
    </source>
</evidence>
<keyword evidence="2" id="KW-0645">Protease</keyword>
<gene>
    <name evidence="5" type="ORF">OSH00_04235</name>
</gene>
<dbReference type="GO" id="GO:0006508">
    <property type="term" value="P:proteolysis"/>
    <property type="evidence" value="ECO:0007669"/>
    <property type="project" value="UniProtKB-KW"/>
</dbReference>
<dbReference type="PANTHER" id="PTHR20842">
    <property type="entry name" value="PROTEASE S51 ALPHA-ASPARTYL DIPEPTIDASE"/>
    <property type="match status" value="1"/>
</dbReference>
<evidence type="ECO:0000256" key="4">
    <source>
        <dbReference type="ARBA" id="ARBA00022825"/>
    </source>
</evidence>